<comment type="similarity">
    <text evidence="1">Belongs to the cytidine and deoxycytidylate deaminase family.</text>
</comment>
<evidence type="ECO:0000256" key="3">
    <source>
        <dbReference type="ARBA" id="ARBA00022801"/>
    </source>
</evidence>
<dbReference type="Gene3D" id="3.40.140.10">
    <property type="entry name" value="Cytidine Deaminase, domain 2"/>
    <property type="match status" value="1"/>
</dbReference>
<organism evidence="6 7">
    <name type="scientific">Prosthecochloris aestuarii (strain DSM 271 / SK 413)</name>
    <dbReference type="NCBI Taxonomy" id="290512"/>
    <lineage>
        <taxon>Bacteria</taxon>
        <taxon>Pseudomonadati</taxon>
        <taxon>Chlorobiota</taxon>
        <taxon>Chlorobiia</taxon>
        <taxon>Chlorobiales</taxon>
        <taxon>Chlorobiaceae</taxon>
        <taxon>Prosthecochloris</taxon>
    </lineage>
</organism>
<gene>
    <name evidence="6" type="ordered locus">Paes_1544</name>
</gene>
<evidence type="ECO:0000256" key="1">
    <source>
        <dbReference type="ARBA" id="ARBA00006576"/>
    </source>
</evidence>
<evidence type="ECO:0000313" key="7">
    <source>
        <dbReference type="Proteomes" id="UP000002725"/>
    </source>
</evidence>
<dbReference type="GO" id="GO:0006152">
    <property type="term" value="P:purine nucleoside catabolic process"/>
    <property type="evidence" value="ECO:0007669"/>
    <property type="project" value="TreeGrafter"/>
</dbReference>
<dbReference type="InterPro" id="IPR016192">
    <property type="entry name" value="APOBEC/CMP_deaminase_Zn-bd"/>
</dbReference>
<dbReference type="PROSITE" id="PS51747">
    <property type="entry name" value="CYT_DCMP_DEAMINASES_2"/>
    <property type="match status" value="1"/>
</dbReference>
<dbReference type="STRING" id="290512.Paes_1544"/>
<dbReference type="PANTHER" id="PTHR11079:SF161">
    <property type="entry name" value="CMP_DCMP-TYPE DEAMINASE DOMAIN-CONTAINING PROTEIN"/>
    <property type="match status" value="1"/>
</dbReference>
<dbReference type="CDD" id="cd01285">
    <property type="entry name" value="nucleoside_deaminase"/>
    <property type="match status" value="1"/>
</dbReference>
<dbReference type="KEGG" id="paa:Paes_1544"/>
<dbReference type="RefSeq" id="WP_012506097.1">
    <property type="nucleotide sequence ID" value="NC_011059.1"/>
</dbReference>
<dbReference type="Pfam" id="PF00383">
    <property type="entry name" value="dCMP_cyt_deam_1"/>
    <property type="match status" value="1"/>
</dbReference>
<dbReference type="eggNOG" id="COG0590">
    <property type="taxonomic scope" value="Bacteria"/>
</dbReference>
<keyword evidence="7" id="KW-1185">Reference proteome</keyword>
<feature type="domain" description="CMP/dCMP-type deaminase" evidence="5">
    <location>
        <begin position="1"/>
        <end position="114"/>
    </location>
</feature>
<dbReference type="EMBL" id="CP001108">
    <property type="protein sequence ID" value="ACF46564.1"/>
    <property type="molecule type" value="Genomic_DNA"/>
</dbReference>
<evidence type="ECO:0000259" key="5">
    <source>
        <dbReference type="PROSITE" id="PS51747"/>
    </source>
</evidence>
<keyword evidence="2" id="KW-0479">Metal-binding</keyword>
<dbReference type="PROSITE" id="PS00903">
    <property type="entry name" value="CYT_DCMP_DEAMINASES_1"/>
    <property type="match status" value="1"/>
</dbReference>
<dbReference type="Proteomes" id="UP000002725">
    <property type="component" value="Chromosome"/>
</dbReference>
<reference evidence="6" key="1">
    <citation type="submission" date="2008-06" db="EMBL/GenBank/DDBJ databases">
        <title>Complete sequence of chromosome of Prosthecochloris aestuarii DSM 271.</title>
        <authorList>
            <consortium name="US DOE Joint Genome Institute"/>
            <person name="Lucas S."/>
            <person name="Copeland A."/>
            <person name="Lapidus A."/>
            <person name="Glavina del Rio T."/>
            <person name="Dalin E."/>
            <person name="Tice H."/>
            <person name="Bruce D."/>
            <person name="Goodwin L."/>
            <person name="Pitluck S."/>
            <person name="Schmutz J."/>
            <person name="Larimer F."/>
            <person name="Land M."/>
            <person name="Hauser L."/>
            <person name="Kyrpides N."/>
            <person name="Anderson I."/>
            <person name="Liu Z."/>
            <person name="Li T."/>
            <person name="Zhao F."/>
            <person name="Overmann J."/>
            <person name="Bryant D.A."/>
            <person name="Richardson P."/>
        </authorList>
    </citation>
    <scope>NUCLEOTIDE SEQUENCE [LARGE SCALE GENOMIC DNA]</scope>
    <source>
        <strain evidence="6">DSM 271</strain>
    </source>
</reference>
<dbReference type="FunFam" id="3.40.140.10:FF:000011">
    <property type="entry name" value="tRNA-specific adenosine deaminase"/>
    <property type="match status" value="1"/>
</dbReference>
<dbReference type="HOGENOM" id="CLU_025810_5_2_10"/>
<dbReference type="GO" id="GO:0047974">
    <property type="term" value="F:guanosine deaminase activity"/>
    <property type="evidence" value="ECO:0007669"/>
    <property type="project" value="TreeGrafter"/>
</dbReference>
<protein>
    <submittedName>
        <fullName evidence="6">CMP/dCMP deaminase zinc-binding</fullName>
    </submittedName>
</protein>
<name>B4S927_PROA2</name>
<dbReference type="InterPro" id="IPR016193">
    <property type="entry name" value="Cytidine_deaminase-like"/>
</dbReference>
<dbReference type="SUPFAM" id="SSF53927">
    <property type="entry name" value="Cytidine deaminase-like"/>
    <property type="match status" value="1"/>
</dbReference>
<dbReference type="GO" id="GO:0008270">
    <property type="term" value="F:zinc ion binding"/>
    <property type="evidence" value="ECO:0007669"/>
    <property type="project" value="InterPro"/>
</dbReference>
<keyword evidence="4" id="KW-0862">Zinc</keyword>
<keyword evidence="3" id="KW-0378">Hydrolase</keyword>
<dbReference type="InterPro" id="IPR002125">
    <property type="entry name" value="CMP_dCMP_dom"/>
</dbReference>
<sequence>MMESRFLDRALALAVENVAAGGGPFGALIVRNGEVVATGVNRVTRENDPTSHAEVNAIRAASQKLKTFKLEGCELYSSCEPCPMCMGAIYWAGVTTVYYGADSDEAAVAGFDDRYIYDELRKKPQQRTLRCIQIPSPSNSEPFDAWRLCDNKVIY</sequence>
<dbReference type="PANTHER" id="PTHR11079">
    <property type="entry name" value="CYTOSINE DEAMINASE FAMILY MEMBER"/>
    <property type="match status" value="1"/>
</dbReference>
<dbReference type="AlphaFoldDB" id="B4S927"/>
<evidence type="ECO:0000256" key="2">
    <source>
        <dbReference type="ARBA" id="ARBA00022723"/>
    </source>
</evidence>
<accession>B4S927</accession>
<proteinExistence type="inferred from homology"/>
<evidence type="ECO:0000313" key="6">
    <source>
        <dbReference type="EMBL" id="ACF46564.1"/>
    </source>
</evidence>
<evidence type="ECO:0000256" key="4">
    <source>
        <dbReference type="ARBA" id="ARBA00022833"/>
    </source>
</evidence>